<gene>
    <name evidence="7" type="ORF">J2Z65_001940</name>
</gene>
<keyword evidence="8" id="KW-1185">Reference proteome</keyword>
<protein>
    <submittedName>
        <fullName evidence="7">Glycine/D-amino acid oxidase-like deaminating enzyme/nitrite reductase/ring-hydroxylating ferredoxin subunit</fullName>
    </submittedName>
</protein>
<sequence length="515" mass="57112">MSFEPISTPFSRFPKSVWLSSTEMPSYPKLAKDIQVDAAVVGGGITGMTTAYLLASKGLKVALVDAGKIANGTTGHTTAKITAQHDLVYDEFISHFGEEKARLYYEANREALHFIKNLVTDHAIPCQFKEEDAYIYTTSEANIEKITAESKAYEKLGIQGGFLEQAPLPFRTRAAIVMKNQAQFDPIPFIKHLAHAFIQLGGQIFEQTTVVGVEKGIPATIKTNDGHEITSRYVVSSSHFPFNDRNGFYFAKLHAEKSYALAARTEIGLAGGMFINADTPSRSLRTVMAGNEELLLIGGESHKTGQGMCTYQYYEALHQFGVEQFKLKEVWYHWSAQDLFTLDKLPYIGQELSDSPNILIATGFKKWGMTTSVTAAILNSAIITCEKSPYEELFSPSRFHADPMVKTFILQNANVAKHIIAGKFDIVYRQAEELHNDEGAVVRVNGKRAGAYRDSDGELHVVDTTCTHMGCEVEWNEAERSWDCPCHGSRFSYSGNVIEGPAKQALAKVDLFVKK</sequence>
<organism evidence="7 8">
    <name type="scientific">Paenibacillus aceris</name>
    <dbReference type="NCBI Taxonomy" id="869555"/>
    <lineage>
        <taxon>Bacteria</taxon>
        <taxon>Bacillati</taxon>
        <taxon>Bacillota</taxon>
        <taxon>Bacilli</taxon>
        <taxon>Bacillales</taxon>
        <taxon>Paenibacillaceae</taxon>
        <taxon>Paenibacillus</taxon>
    </lineage>
</organism>
<comment type="caution">
    <text evidence="7">The sequence shown here is derived from an EMBL/GenBank/DDBJ whole genome shotgun (WGS) entry which is preliminary data.</text>
</comment>
<name>A0ABS4HXR7_9BACL</name>
<feature type="domain" description="Rieske" evidence="6">
    <location>
        <begin position="426"/>
        <end position="515"/>
    </location>
</feature>
<accession>A0ABS4HXR7</accession>
<dbReference type="SUPFAM" id="SSF51905">
    <property type="entry name" value="FAD/NAD(P)-binding domain"/>
    <property type="match status" value="1"/>
</dbReference>
<dbReference type="Proteomes" id="UP001519344">
    <property type="component" value="Unassembled WGS sequence"/>
</dbReference>
<evidence type="ECO:0000256" key="5">
    <source>
        <dbReference type="ARBA" id="ARBA00023157"/>
    </source>
</evidence>
<dbReference type="SUPFAM" id="SSF50022">
    <property type="entry name" value="ISP domain"/>
    <property type="match status" value="1"/>
</dbReference>
<keyword evidence="3" id="KW-0408">Iron</keyword>
<dbReference type="InterPro" id="IPR036188">
    <property type="entry name" value="FAD/NAD-bd_sf"/>
</dbReference>
<keyword evidence="2" id="KW-0479">Metal-binding</keyword>
<dbReference type="PANTHER" id="PTHR13847:SF274">
    <property type="entry name" value="RIESKE 2FE-2S IRON-SULFUR PROTEIN YHFW-RELATED"/>
    <property type="match status" value="1"/>
</dbReference>
<dbReference type="PROSITE" id="PS51296">
    <property type="entry name" value="RIESKE"/>
    <property type="match status" value="1"/>
</dbReference>
<keyword evidence="5" id="KW-1015">Disulfide bond</keyword>
<dbReference type="Gene3D" id="3.50.50.60">
    <property type="entry name" value="FAD/NAD(P)-binding domain"/>
    <property type="match status" value="1"/>
</dbReference>
<keyword evidence="4" id="KW-0411">Iron-sulfur</keyword>
<evidence type="ECO:0000313" key="8">
    <source>
        <dbReference type="Proteomes" id="UP001519344"/>
    </source>
</evidence>
<dbReference type="Pfam" id="PF01266">
    <property type="entry name" value="DAO"/>
    <property type="match status" value="1"/>
</dbReference>
<evidence type="ECO:0000256" key="1">
    <source>
        <dbReference type="ARBA" id="ARBA00022714"/>
    </source>
</evidence>
<dbReference type="PANTHER" id="PTHR13847">
    <property type="entry name" value="SARCOSINE DEHYDROGENASE-RELATED"/>
    <property type="match status" value="1"/>
</dbReference>
<evidence type="ECO:0000259" key="6">
    <source>
        <dbReference type="PROSITE" id="PS51296"/>
    </source>
</evidence>
<dbReference type="PRINTS" id="PR00162">
    <property type="entry name" value="RIESKE"/>
</dbReference>
<dbReference type="Pfam" id="PF00355">
    <property type="entry name" value="Rieske"/>
    <property type="match status" value="1"/>
</dbReference>
<dbReference type="RefSeq" id="WP_167053323.1">
    <property type="nucleotide sequence ID" value="NZ_JAAOZR010000006.1"/>
</dbReference>
<dbReference type="CDD" id="cd03477">
    <property type="entry name" value="Rieske_YhfW_C"/>
    <property type="match status" value="1"/>
</dbReference>
<dbReference type="InterPro" id="IPR017941">
    <property type="entry name" value="Rieske_2Fe-2S"/>
</dbReference>
<dbReference type="InterPro" id="IPR036922">
    <property type="entry name" value="Rieske_2Fe-2S_sf"/>
</dbReference>
<dbReference type="Gene3D" id="2.102.10.10">
    <property type="entry name" value="Rieske [2Fe-2S] iron-sulphur domain"/>
    <property type="match status" value="1"/>
</dbReference>
<evidence type="ECO:0000256" key="2">
    <source>
        <dbReference type="ARBA" id="ARBA00022723"/>
    </source>
</evidence>
<evidence type="ECO:0000256" key="3">
    <source>
        <dbReference type="ARBA" id="ARBA00023004"/>
    </source>
</evidence>
<keyword evidence="1" id="KW-0001">2Fe-2S</keyword>
<reference evidence="7 8" key="1">
    <citation type="submission" date="2021-03" db="EMBL/GenBank/DDBJ databases">
        <title>Genomic Encyclopedia of Type Strains, Phase IV (KMG-IV): sequencing the most valuable type-strain genomes for metagenomic binning, comparative biology and taxonomic classification.</title>
        <authorList>
            <person name="Goeker M."/>
        </authorList>
    </citation>
    <scope>NUCLEOTIDE SEQUENCE [LARGE SCALE GENOMIC DNA]</scope>
    <source>
        <strain evidence="7 8">DSM 24950</strain>
    </source>
</reference>
<dbReference type="EMBL" id="JAGGKV010000004">
    <property type="protein sequence ID" value="MBP1962724.1"/>
    <property type="molecule type" value="Genomic_DNA"/>
</dbReference>
<evidence type="ECO:0000256" key="4">
    <source>
        <dbReference type="ARBA" id="ARBA00023014"/>
    </source>
</evidence>
<dbReference type="Gene3D" id="3.30.9.10">
    <property type="entry name" value="D-Amino Acid Oxidase, subunit A, domain 2"/>
    <property type="match status" value="1"/>
</dbReference>
<dbReference type="InterPro" id="IPR005805">
    <property type="entry name" value="Rieske_Fe-S_prot_C"/>
</dbReference>
<dbReference type="InterPro" id="IPR038010">
    <property type="entry name" value="YhfW_C"/>
</dbReference>
<proteinExistence type="predicted"/>
<evidence type="ECO:0000313" key="7">
    <source>
        <dbReference type="EMBL" id="MBP1962724.1"/>
    </source>
</evidence>
<dbReference type="InterPro" id="IPR006076">
    <property type="entry name" value="FAD-dep_OxRdtase"/>
</dbReference>